<dbReference type="GO" id="GO:0046983">
    <property type="term" value="F:protein dimerization activity"/>
    <property type="evidence" value="ECO:0007669"/>
    <property type="project" value="InterPro"/>
</dbReference>
<feature type="region of interest" description="Disordered" evidence="4">
    <location>
        <begin position="7"/>
        <end position="27"/>
    </location>
</feature>
<evidence type="ECO:0000256" key="4">
    <source>
        <dbReference type="SAM" id="MobiDB-lite"/>
    </source>
</evidence>
<protein>
    <submittedName>
        <fullName evidence="6">Helix-loop-helix dna binding protein</fullName>
    </submittedName>
</protein>
<keyword evidence="7" id="KW-1185">Reference proteome</keyword>
<dbReference type="STRING" id="1262450.S3CBR1"/>
<dbReference type="OrthoDB" id="71302at2759"/>
<evidence type="ECO:0000256" key="1">
    <source>
        <dbReference type="ARBA" id="ARBA00023125"/>
    </source>
</evidence>
<dbReference type="HOGENOM" id="CLU_046871_1_0_1"/>
<sequence length="412" mass="44547">MLSLYASAHTNNRHSKSPLSVLPRPHSFLGPPNQKHVPYPQPRLLVSCSPLVLSSLLLTLFPYISQNPVPSIHPESVTVNITDPIAQTHRTKKTNHIIMAEATPEQQPDLAPSSPTQKRKRGTESASPDARRSKRGTSAGEVAHPIEAAATAFMEPTGDQGLTTSSEFAPIPTTAGTSSNHSLGSIASPNAPEHAEAAAAAAATAANAATAAAALGSMFPHLNVPTSTEESFANQQIGDDQQHQQQHHADTSAYSAAELQQHDLSVDVSGGSPSNGLMKRPMTGIQVKPAVGSEEWHKMRKDNHKEVERRRRETINEGINELAKIVPGCEKNKGSILQRAVVFITQLKENETQNIEKWTLEKLLTEQAIAELSASNDKLKSEVERVYTELETWKRVAQNAGLQPEEKTEASS</sequence>
<dbReference type="InterPro" id="IPR036638">
    <property type="entry name" value="HLH_DNA-bd_sf"/>
</dbReference>
<evidence type="ECO:0000313" key="7">
    <source>
        <dbReference type="Proteomes" id="UP000016923"/>
    </source>
</evidence>
<keyword evidence="2" id="KW-0539">Nucleus</keyword>
<feature type="domain" description="BHLH" evidence="5">
    <location>
        <begin position="299"/>
        <end position="347"/>
    </location>
</feature>
<dbReference type="SMART" id="SM00353">
    <property type="entry name" value="HLH"/>
    <property type="match status" value="1"/>
</dbReference>
<organism evidence="6 7">
    <name type="scientific">Ophiostoma piceae (strain UAMH 11346)</name>
    <name type="common">Sap stain fungus</name>
    <dbReference type="NCBI Taxonomy" id="1262450"/>
    <lineage>
        <taxon>Eukaryota</taxon>
        <taxon>Fungi</taxon>
        <taxon>Dikarya</taxon>
        <taxon>Ascomycota</taxon>
        <taxon>Pezizomycotina</taxon>
        <taxon>Sordariomycetes</taxon>
        <taxon>Sordariomycetidae</taxon>
        <taxon>Ophiostomatales</taxon>
        <taxon>Ophiostomataceae</taxon>
        <taxon>Ophiostoma</taxon>
    </lineage>
</organism>
<feature type="compositionally biased region" description="Polar residues" evidence="4">
    <location>
        <begin position="174"/>
        <end position="185"/>
    </location>
</feature>
<dbReference type="OMA" id="WKRVAQQ"/>
<feature type="region of interest" description="Disordered" evidence="4">
    <location>
        <begin position="101"/>
        <end position="143"/>
    </location>
</feature>
<dbReference type="PANTHER" id="PTHR47787">
    <property type="entry name" value="CENTROMERE-BINDING PROTEIN 1"/>
    <property type="match status" value="1"/>
</dbReference>
<evidence type="ECO:0000313" key="6">
    <source>
        <dbReference type="EMBL" id="EPE10322.1"/>
    </source>
</evidence>
<feature type="coiled-coil region" evidence="3">
    <location>
        <begin position="369"/>
        <end position="396"/>
    </location>
</feature>
<proteinExistence type="predicted"/>
<dbReference type="FunFam" id="4.10.280.10:FF:000043">
    <property type="entry name" value="Helix-loop-helix DNA binding protein"/>
    <property type="match status" value="1"/>
</dbReference>
<feature type="region of interest" description="Disordered" evidence="4">
    <location>
        <begin position="157"/>
        <end position="191"/>
    </location>
</feature>
<dbReference type="AlphaFoldDB" id="S3CBR1"/>
<evidence type="ECO:0000259" key="5">
    <source>
        <dbReference type="PROSITE" id="PS50888"/>
    </source>
</evidence>
<dbReference type="CDD" id="cd11398">
    <property type="entry name" value="bHLHzip_scCBP1"/>
    <property type="match status" value="1"/>
</dbReference>
<keyword evidence="1" id="KW-0238">DNA-binding</keyword>
<evidence type="ECO:0000256" key="3">
    <source>
        <dbReference type="SAM" id="Coils"/>
    </source>
</evidence>
<dbReference type="SUPFAM" id="SSF47459">
    <property type="entry name" value="HLH, helix-loop-helix DNA-binding domain"/>
    <property type="match status" value="1"/>
</dbReference>
<gene>
    <name evidence="6" type="ORF">F503_05417</name>
</gene>
<accession>S3CBR1</accession>
<reference evidence="6 7" key="1">
    <citation type="journal article" date="2013" name="BMC Genomics">
        <title>The genome and transcriptome of the pine saprophyte Ophiostoma piceae, and a comparison with the bark beetle-associated pine pathogen Grosmannia clavigera.</title>
        <authorList>
            <person name="Haridas S."/>
            <person name="Wang Y."/>
            <person name="Lim L."/>
            <person name="Massoumi Alamouti S."/>
            <person name="Jackman S."/>
            <person name="Docking R."/>
            <person name="Robertson G."/>
            <person name="Birol I."/>
            <person name="Bohlmann J."/>
            <person name="Breuil C."/>
        </authorList>
    </citation>
    <scope>NUCLEOTIDE SEQUENCE [LARGE SCALE GENOMIC DNA]</scope>
    <source>
        <strain evidence="6 7">UAMH 11346</strain>
    </source>
</reference>
<dbReference type="Pfam" id="PF00010">
    <property type="entry name" value="HLH"/>
    <property type="match status" value="1"/>
</dbReference>
<keyword evidence="3" id="KW-0175">Coiled coil</keyword>
<dbReference type="VEuPathDB" id="FungiDB:F503_05417"/>
<dbReference type="GO" id="GO:0003677">
    <property type="term" value="F:DNA binding"/>
    <property type="evidence" value="ECO:0007669"/>
    <property type="project" value="UniProtKB-KW"/>
</dbReference>
<dbReference type="Proteomes" id="UP000016923">
    <property type="component" value="Unassembled WGS sequence"/>
</dbReference>
<name>S3CBR1_OPHP1</name>
<dbReference type="GO" id="GO:0005634">
    <property type="term" value="C:nucleus"/>
    <property type="evidence" value="ECO:0007669"/>
    <property type="project" value="TreeGrafter"/>
</dbReference>
<dbReference type="GO" id="GO:0003700">
    <property type="term" value="F:DNA-binding transcription factor activity"/>
    <property type="evidence" value="ECO:0007669"/>
    <property type="project" value="InterPro"/>
</dbReference>
<dbReference type="PROSITE" id="PS50888">
    <property type="entry name" value="BHLH"/>
    <property type="match status" value="1"/>
</dbReference>
<dbReference type="EMBL" id="KE148146">
    <property type="protein sequence ID" value="EPE10322.1"/>
    <property type="molecule type" value="Genomic_DNA"/>
</dbReference>
<dbReference type="Gene3D" id="4.10.280.10">
    <property type="entry name" value="Helix-loop-helix DNA-binding domain"/>
    <property type="match status" value="1"/>
</dbReference>
<dbReference type="eggNOG" id="KOG1318">
    <property type="taxonomic scope" value="Eukaryota"/>
</dbReference>
<dbReference type="InterPro" id="IPR011598">
    <property type="entry name" value="bHLH_dom"/>
</dbReference>
<dbReference type="InterPro" id="IPR047206">
    <property type="entry name" value="bHLHzip_scCBP1-like"/>
</dbReference>
<feature type="region of interest" description="Disordered" evidence="4">
    <location>
        <begin position="227"/>
        <end position="254"/>
    </location>
</feature>
<dbReference type="PANTHER" id="PTHR47787:SF1">
    <property type="entry name" value="CENTROMERE-BINDING PROTEIN 1"/>
    <property type="match status" value="1"/>
</dbReference>
<evidence type="ECO:0000256" key="2">
    <source>
        <dbReference type="ARBA" id="ARBA00023242"/>
    </source>
</evidence>